<name>A0A1C3NZ66_9ACTN</name>
<dbReference type="PROSITE" id="PS00188">
    <property type="entry name" value="BIOTIN"/>
    <property type="match status" value="1"/>
</dbReference>
<dbReference type="Pfam" id="PF00364">
    <property type="entry name" value="Biotin_lipoyl"/>
    <property type="match status" value="1"/>
</dbReference>
<keyword evidence="1" id="KW-0092">Biotin</keyword>
<evidence type="ECO:0000313" key="4">
    <source>
        <dbReference type="Proteomes" id="UP000199013"/>
    </source>
</evidence>
<dbReference type="CDD" id="cd06850">
    <property type="entry name" value="biotinyl_domain"/>
    <property type="match status" value="1"/>
</dbReference>
<reference evidence="4" key="1">
    <citation type="submission" date="2016-02" db="EMBL/GenBank/DDBJ databases">
        <authorList>
            <person name="Wibberg D."/>
        </authorList>
    </citation>
    <scope>NUCLEOTIDE SEQUENCE [LARGE SCALE GENOMIC DNA]</scope>
</reference>
<proteinExistence type="predicted"/>
<dbReference type="AlphaFoldDB" id="A0A1C3NZ66"/>
<dbReference type="SUPFAM" id="SSF51230">
    <property type="entry name" value="Single hybrid motif"/>
    <property type="match status" value="1"/>
</dbReference>
<protein>
    <recommendedName>
        <fullName evidence="2">Lipoyl-binding domain-containing protein</fullName>
    </recommendedName>
</protein>
<dbReference type="PANTHER" id="PTHR45266:SF3">
    <property type="entry name" value="OXALOACETATE DECARBOXYLASE ALPHA CHAIN"/>
    <property type="match status" value="1"/>
</dbReference>
<dbReference type="FunFam" id="2.40.50.100:FF:000003">
    <property type="entry name" value="Acetyl-CoA carboxylase biotin carboxyl carrier protein"/>
    <property type="match status" value="1"/>
</dbReference>
<accession>A0A1C3NZ66</accession>
<evidence type="ECO:0000259" key="2">
    <source>
        <dbReference type="PROSITE" id="PS50968"/>
    </source>
</evidence>
<dbReference type="InterPro" id="IPR001882">
    <property type="entry name" value="Biotin_BS"/>
</dbReference>
<organism evidence="3 4">
    <name type="scientific">Candidatus Protofrankia californiensis</name>
    <dbReference type="NCBI Taxonomy" id="1839754"/>
    <lineage>
        <taxon>Bacteria</taxon>
        <taxon>Bacillati</taxon>
        <taxon>Actinomycetota</taxon>
        <taxon>Actinomycetes</taxon>
        <taxon>Frankiales</taxon>
        <taxon>Frankiaceae</taxon>
        <taxon>Protofrankia</taxon>
    </lineage>
</organism>
<dbReference type="InterPro" id="IPR011053">
    <property type="entry name" value="Single_hybrid_motif"/>
</dbReference>
<dbReference type="Proteomes" id="UP000199013">
    <property type="component" value="Unassembled WGS sequence"/>
</dbReference>
<keyword evidence="4" id="KW-1185">Reference proteome</keyword>
<dbReference type="InterPro" id="IPR000089">
    <property type="entry name" value="Biotin_lipoyl"/>
</dbReference>
<evidence type="ECO:0000313" key="3">
    <source>
        <dbReference type="EMBL" id="SBW22867.1"/>
    </source>
</evidence>
<sequence length="91" mass="9272">MAREVPRFVEPGASVAAGSLIAPMPGTVVRVAVEEGEAVTAGDVVLVLEAMKMEHTVTAPQDGVVVEINARQGQTVDGGYVLAVLAAGEQS</sequence>
<dbReference type="InterPro" id="IPR050709">
    <property type="entry name" value="Biotin_Carboxyl_Carrier/Decarb"/>
</dbReference>
<dbReference type="EMBL" id="FLUV01001359">
    <property type="protein sequence ID" value="SBW22867.1"/>
    <property type="molecule type" value="Genomic_DNA"/>
</dbReference>
<feature type="domain" description="Lipoyl-binding" evidence="2">
    <location>
        <begin position="8"/>
        <end position="86"/>
    </location>
</feature>
<dbReference type="Gene3D" id="2.40.50.100">
    <property type="match status" value="1"/>
</dbReference>
<gene>
    <name evidence="3" type="ORF">FDG2_3237</name>
</gene>
<evidence type="ECO:0000256" key="1">
    <source>
        <dbReference type="ARBA" id="ARBA00023267"/>
    </source>
</evidence>
<dbReference type="PANTHER" id="PTHR45266">
    <property type="entry name" value="OXALOACETATE DECARBOXYLASE ALPHA CHAIN"/>
    <property type="match status" value="1"/>
</dbReference>
<dbReference type="PROSITE" id="PS50968">
    <property type="entry name" value="BIOTINYL_LIPOYL"/>
    <property type="match status" value="1"/>
</dbReference>